<evidence type="ECO:0000256" key="4">
    <source>
        <dbReference type="ARBA" id="ARBA00023014"/>
    </source>
</evidence>
<dbReference type="PANTHER" id="PTHR10134">
    <property type="entry name" value="CYTOCHROME B-C1 COMPLEX SUBUNIT RIESKE, MITOCHONDRIAL"/>
    <property type="match status" value="1"/>
</dbReference>
<feature type="region of interest" description="Disordered" evidence="7">
    <location>
        <begin position="35"/>
        <end position="56"/>
    </location>
</feature>
<name>A0AA48K9U4_9BACT</name>
<dbReference type="GO" id="GO:0046872">
    <property type="term" value="F:metal ion binding"/>
    <property type="evidence" value="ECO:0007669"/>
    <property type="project" value="UniProtKB-KW"/>
</dbReference>
<evidence type="ECO:0000313" key="11">
    <source>
        <dbReference type="Proteomes" id="UP001238179"/>
    </source>
</evidence>
<feature type="chain" id="PRO_5041446540" description="Rieske domain-containing protein" evidence="8">
    <location>
        <begin position="34"/>
        <end position="149"/>
    </location>
</feature>
<evidence type="ECO:0000256" key="8">
    <source>
        <dbReference type="SAM" id="SignalP"/>
    </source>
</evidence>
<keyword evidence="1" id="KW-0001">2Fe-2S</keyword>
<accession>A0AA48K9U4</accession>
<organism evidence="10 11">
    <name type="scientific">Mesoterricola silvestris</name>
    <dbReference type="NCBI Taxonomy" id="2927979"/>
    <lineage>
        <taxon>Bacteria</taxon>
        <taxon>Pseudomonadati</taxon>
        <taxon>Acidobacteriota</taxon>
        <taxon>Holophagae</taxon>
        <taxon>Holophagales</taxon>
        <taxon>Holophagaceae</taxon>
        <taxon>Mesoterricola</taxon>
    </lineage>
</organism>
<dbReference type="EMBL" id="AP027080">
    <property type="protein sequence ID" value="BDU74344.1"/>
    <property type="molecule type" value="Genomic_DNA"/>
</dbReference>
<protein>
    <recommendedName>
        <fullName evidence="9">Rieske domain-containing protein</fullName>
    </recommendedName>
</protein>
<evidence type="ECO:0000256" key="5">
    <source>
        <dbReference type="ARBA" id="ARBA00023157"/>
    </source>
</evidence>
<dbReference type="Pfam" id="PF00355">
    <property type="entry name" value="Rieske"/>
    <property type="match status" value="1"/>
</dbReference>
<dbReference type="InterPro" id="IPR005805">
    <property type="entry name" value="Rieske_Fe-S_prot_C"/>
</dbReference>
<gene>
    <name evidence="10" type="ORF">METEAL_35180</name>
</gene>
<dbReference type="SUPFAM" id="SSF50022">
    <property type="entry name" value="ISP domain"/>
    <property type="match status" value="1"/>
</dbReference>
<dbReference type="AlphaFoldDB" id="A0AA48K9U4"/>
<feature type="signal peptide" evidence="8">
    <location>
        <begin position="1"/>
        <end position="33"/>
    </location>
</feature>
<evidence type="ECO:0000256" key="2">
    <source>
        <dbReference type="ARBA" id="ARBA00022723"/>
    </source>
</evidence>
<proteinExistence type="predicted"/>
<dbReference type="RefSeq" id="WP_316413020.1">
    <property type="nucleotide sequence ID" value="NZ_AP027080.1"/>
</dbReference>
<evidence type="ECO:0000313" key="10">
    <source>
        <dbReference type="EMBL" id="BDU74344.1"/>
    </source>
</evidence>
<dbReference type="InterPro" id="IPR036922">
    <property type="entry name" value="Rieske_2Fe-2S_sf"/>
</dbReference>
<keyword evidence="11" id="KW-1185">Reference proteome</keyword>
<keyword evidence="2" id="KW-0479">Metal-binding</keyword>
<sequence length="149" mass="15645">MPKASPEPASPGRRSFCILACAAVALAPLSLGAEAPAPQDPRRVTPETRASLGKGGIKDFRKQGGFYLIADGGGIYAVSSICTHNGCSVLLEEGRSFGCPCHDSEYDLQGNVLQGPARLPLKHFHVSEQGPGGPLVVDLGRVVDPHVRF</sequence>
<dbReference type="InterPro" id="IPR014349">
    <property type="entry name" value="Rieske_Fe-S_prot"/>
</dbReference>
<evidence type="ECO:0000256" key="1">
    <source>
        <dbReference type="ARBA" id="ARBA00022714"/>
    </source>
</evidence>
<feature type="domain" description="Rieske" evidence="9">
    <location>
        <begin position="44"/>
        <end position="135"/>
    </location>
</feature>
<keyword evidence="3" id="KW-0408">Iron</keyword>
<evidence type="ECO:0000256" key="3">
    <source>
        <dbReference type="ARBA" id="ARBA00023004"/>
    </source>
</evidence>
<dbReference type="InterPro" id="IPR017941">
    <property type="entry name" value="Rieske_2Fe-2S"/>
</dbReference>
<dbReference type="Gene3D" id="2.102.10.10">
    <property type="entry name" value="Rieske [2Fe-2S] iron-sulphur domain"/>
    <property type="match status" value="1"/>
</dbReference>
<dbReference type="GO" id="GO:0016020">
    <property type="term" value="C:membrane"/>
    <property type="evidence" value="ECO:0007669"/>
    <property type="project" value="InterPro"/>
</dbReference>
<reference evidence="11" key="1">
    <citation type="journal article" date="2023" name="Int. J. Syst. Evol. Microbiol.">
        <title>Mesoterricola silvestris gen. nov., sp. nov., Mesoterricola sediminis sp. nov., Geothrix oryzae sp. nov., Geothrix edaphica sp. nov., Geothrix rubra sp. nov., and Geothrix limicola sp. nov., six novel members of Acidobacteriota isolated from soils.</title>
        <authorList>
            <person name="Itoh H."/>
            <person name="Sugisawa Y."/>
            <person name="Mise K."/>
            <person name="Xu Z."/>
            <person name="Kuniyasu M."/>
            <person name="Ushijima N."/>
            <person name="Kawano K."/>
            <person name="Kobayashi E."/>
            <person name="Shiratori Y."/>
            <person name="Masuda Y."/>
            <person name="Senoo K."/>
        </authorList>
    </citation>
    <scope>NUCLEOTIDE SEQUENCE [LARGE SCALE GENOMIC DNA]</scope>
    <source>
        <strain evidence="11">W79</strain>
    </source>
</reference>
<keyword evidence="5" id="KW-1015">Disulfide bond</keyword>
<keyword evidence="4" id="KW-0411">Iron-sulfur</keyword>
<dbReference type="CDD" id="cd03467">
    <property type="entry name" value="Rieske"/>
    <property type="match status" value="1"/>
</dbReference>
<evidence type="ECO:0000259" key="9">
    <source>
        <dbReference type="PROSITE" id="PS51296"/>
    </source>
</evidence>
<dbReference type="PROSITE" id="PS51296">
    <property type="entry name" value="RIESKE"/>
    <property type="match status" value="1"/>
</dbReference>
<dbReference type="Proteomes" id="UP001238179">
    <property type="component" value="Chromosome"/>
</dbReference>
<dbReference type="KEGG" id="msil:METEAL_35180"/>
<dbReference type="PRINTS" id="PR00162">
    <property type="entry name" value="RIESKE"/>
</dbReference>
<keyword evidence="8" id="KW-0732">Signal</keyword>
<evidence type="ECO:0000256" key="7">
    <source>
        <dbReference type="SAM" id="MobiDB-lite"/>
    </source>
</evidence>
<dbReference type="GO" id="GO:0051537">
    <property type="term" value="F:2 iron, 2 sulfur cluster binding"/>
    <property type="evidence" value="ECO:0007669"/>
    <property type="project" value="UniProtKB-KW"/>
</dbReference>
<comment type="cofactor">
    <cofactor evidence="6">
        <name>[2Fe-2S] cluster</name>
        <dbReference type="ChEBI" id="CHEBI:190135"/>
    </cofactor>
</comment>
<evidence type="ECO:0000256" key="6">
    <source>
        <dbReference type="ARBA" id="ARBA00034078"/>
    </source>
</evidence>